<dbReference type="InParanoid" id="A8N2T0"/>
<dbReference type="VEuPathDB" id="FungiDB:CC1G_01832"/>
<dbReference type="AlphaFoldDB" id="A8N2T0"/>
<accession>A8N2T0</accession>
<dbReference type="RefSeq" id="XP_001829152.2">
    <property type="nucleotide sequence ID" value="XM_001829100.2"/>
</dbReference>
<name>A8N2T0_COPC7</name>
<dbReference type="EMBL" id="AACS02000001">
    <property type="protein sequence ID" value="EAU92787.2"/>
    <property type="molecule type" value="Genomic_DNA"/>
</dbReference>
<feature type="region of interest" description="Disordered" evidence="1">
    <location>
        <begin position="169"/>
        <end position="189"/>
    </location>
</feature>
<comment type="caution">
    <text evidence="2">The sequence shown here is derived from an EMBL/GenBank/DDBJ whole genome shotgun (WGS) entry which is preliminary data.</text>
</comment>
<feature type="compositionally biased region" description="Basic and acidic residues" evidence="1">
    <location>
        <begin position="178"/>
        <end position="189"/>
    </location>
</feature>
<evidence type="ECO:0000313" key="3">
    <source>
        <dbReference type="Proteomes" id="UP000001861"/>
    </source>
</evidence>
<dbReference type="GeneID" id="6005578"/>
<evidence type="ECO:0000313" key="2">
    <source>
        <dbReference type="EMBL" id="EAU92787.2"/>
    </source>
</evidence>
<dbReference type="Proteomes" id="UP000001861">
    <property type="component" value="Unassembled WGS sequence"/>
</dbReference>
<dbReference type="OrthoDB" id="2985477at2759"/>
<dbReference type="HOGENOM" id="CLU_1266824_0_0_1"/>
<dbReference type="KEGG" id="cci:CC1G_01832"/>
<gene>
    <name evidence="2" type="ORF">CC1G_01832</name>
</gene>
<protein>
    <submittedName>
        <fullName evidence="2">Uncharacterized protein</fullName>
    </submittedName>
</protein>
<keyword evidence="3" id="KW-1185">Reference proteome</keyword>
<sequence length="218" mass="24903">MAIWELSLERRRRKLYLPWMSLLASSQPPPPTPSAAPENSVVSGLSPPSPSFLSALLYATRQLRSTYTRPLYSTRNRFTVKNAVYMSLSQITDGCHSFSFIMTSGDGTQIALKDLQPAKSRRIRFGNLPNPRAGAPQPSDDDPKMRTIDTRYEGDLVYDVVYGSESLRRKRELEEDERSGADEKDFDFEDRRPPVHERFFAAFWAILRGVRKMFSCTK</sequence>
<evidence type="ECO:0000256" key="1">
    <source>
        <dbReference type="SAM" id="MobiDB-lite"/>
    </source>
</evidence>
<proteinExistence type="predicted"/>
<feature type="region of interest" description="Disordered" evidence="1">
    <location>
        <begin position="124"/>
        <end position="145"/>
    </location>
</feature>
<reference evidence="2 3" key="1">
    <citation type="journal article" date="2010" name="Proc. Natl. Acad. Sci. U.S.A.">
        <title>Insights into evolution of multicellular fungi from the assembled chromosomes of the mushroom Coprinopsis cinerea (Coprinus cinereus).</title>
        <authorList>
            <person name="Stajich J.E."/>
            <person name="Wilke S.K."/>
            <person name="Ahren D."/>
            <person name="Au C.H."/>
            <person name="Birren B.W."/>
            <person name="Borodovsky M."/>
            <person name="Burns C."/>
            <person name="Canback B."/>
            <person name="Casselton L.A."/>
            <person name="Cheng C.K."/>
            <person name="Deng J."/>
            <person name="Dietrich F.S."/>
            <person name="Fargo D.C."/>
            <person name="Farman M.L."/>
            <person name="Gathman A.C."/>
            <person name="Goldberg J."/>
            <person name="Guigo R."/>
            <person name="Hoegger P.J."/>
            <person name="Hooker J.B."/>
            <person name="Huggins A."/>
            <person name="James T.Y."/>
            <person name="Kamada T."/>
            <person name="Kilaru S."/>
            <person name="Kodira C."/>
            <person name="Kues U."/>
            <person name="Kupfer D."/>
            <person name="Kwan H.S."/>
            <person name="Lomsadze A."/>
            <person name="Li W."/>
            <person name="Lilly W.W."/>
            <person name="Ma L.J."/>
            <person name="Mackey A.J."/>
            <person name="Manning G."/>
            <person name="Martin F."/>
            <person name="Muraguchi H."/>
            <person name="Natvig D.O."/>
            <person name="Palmerini H."/>
            <person name="Ramesh M.A."/>
            <person name="Rehmeyer C.J."/>
            <person name="Roe B.A."/>
            <person name="Shenoy N."/>
            <person name="Stanke M."/>
            <person name="Ter-Hovhannisyan V."/>
            <person name="Tunlid A."/>
            <person name="Velagapudi R."/>
            <person name="Vision T.J."/>
            <person name="Zeng Q."/>
            <person name="Zolan M.E."/>
            <person name="Pukkila P.J."/>
        </authorList>
    </citation>
    <scope>NUCLEOTIDE SEQUENCE [LARGE SCALE GENOMIC DNA]</scope>
    <source>
        <strain evidence="3">Okayama-7 / 130 / ATCC MYA-4618 / FGSC 9003</strain>
    </source>
</reference>
<organism evidence="2 3">
    <name type="scientific">Coprinopsis cinerea (strain Okayama-7 / 130 / ATCC MYA-4618 / FGSC 9003)</name>
    <name type="common">Inky cap fungus</name>
    <name type="synonym">Hormographiella aspergillata</name>
    <dbReference type="NCBI Taxonomy" id="240176"/>
    <lineage>
        <taxon>Eukaryota</taxon>
        <taxon>Fungi</taxon>
        <taxon>Dikarya</taxon>
        <taxon>Basidiomycota</taxon>
        <taxon>Agaricomycotina</taxon>
        <taxon>Agaricomycetes</taxon>
        <taxon>Agaricomycetidae</taxon>
        <taxon>Agaricales</taxon>
        <taxon>Agaricineae</taxon>
        <taxon>Psathyrellaceae</taxon>
        <taxon>Coprinopsis</taxon>
    </lineage>
</organism>